<keyword evidence="1" id="KW-0175">Coiled coil</keyword>
<feature type="region of interest" description="Disordered" evidence="2">
    <location>
        <begin position="508"/>
        <end position="534"/>
    </location>
</feature>
<feature type="coiled-coil region" evidence="1">
    <location>
        <begin position="420"/>
        <end position="454"/>
    </location>
</feature>
<feature type="compositionally biased region" description="Basic and acidic residues" evidence="2">
    <location>
        <begin position="1187"/>
        <end position="1200"/>
    </location>
</feature>
<feature type="compositionally biased region" description="Polar residues" evidence="2">
    <location>
        <begin position="964"/>
        <end position="973"/>
    </location>
</feature>
<evidence type="ECO:0000256" key="2">
    <source>
        <dbReference type="SAM" id="MobiDB-lite"/>
    </source>
</evidence>
<feature type="compositionally biased region" description="Basic and acidic residues" evidence="2">
    <location>
        <begin position="842"/>
        <end position="855"/>
    </location>
</feature>
<feature type="coiled-coil region" evidence="1">
    <location>
        <begin position="329"/>
        <end position="388"/>
    </location>
</feature>
<reference evidence="3" key="1">
    <citation type="submission" date="2021-08" db="EMBL/GenBank/DDBJ databases">
        <title>WGS assembly of Ceratopteris richardii.</title>
        <authorList>
            <person name="Marchant D.B."/>
            <person name="Chen G."/>
            <person name="Jenkins J."/>
            <person name="Shu S."/>
            <person name="Leebens-Mack J."/>
            <person name="Grimwood J."/>
            <person name="Schmutz J."/>
            <person name="Soltis P."/>
            <person name="Soltis D."/>
            <person name="Chen Z.-H."/>
        </authorList>
    </citation>
    <scope>NUCLEOTIDE SEQUENCE</scope>
    <source>
        <strain evidence="3">Whitten #5841</strain>
        <tissue evidence="3">Leaf</tissue>
    </source>
</reference>
<evidence type="ECO:0000313" key="3">
    <source>
        <dbReference type="EMBL" id="KAH7435672.1"/>
    </source>
</evidence>
<gene>
    <name evidence="3" type="ORF">KP509_06G074700</name>
</gene>
<feature type="compositionally biased region" description="Polar residues" evidence="2">
    <location>
        <begin position="751"/>
        <end position="762"/>
    </location>
</feature>
<evidence type="ECO:0000313" key="4">
    <source>
        <dbReference type="Proteomes" id="UP000825935"/>
    </source>
</evidence>
<feature type="region of interest" description="Disordered" evidence="2">
    <location>
        <begin position="1182"/>
        <end position="1206"/>
    </location>
</feature>
<feature type="compositionally biased region" description="Basic and acidic residues" evidence="2">
    <location>
        <begin position="1023"/>
        <end position="1045"/>
    </location>
</feature>
<sequence length="1238" mass="140436">MFAKTVLTDEERAVDAQLGFPRGYAKLCRHAHIQARGLISPFTEGPPQKFHPYAVQDEEIAKFKDYDGLFPIHEESHKNTSDARKYINSLWEQLDHLGNAGFDPSMFRVDVYGNVLYWDADPGSPLAWEVDHWFPQARGGKTVPGNLRLVQWQVCQRKGKKLEFLVPWWDLQLGVSVNQFLSVFSSKNSSFRHRAFSFFFLSGENEQLNSSKVVQGHSWPRHFRERKNKVGLAAAAFVQLNNTSEEALLPHKLNNVATKQGYASVGFAGNNGDLWRREWQNLDVELWKDNGAKNQRIVDFTLDKENEGYGTELVLADSKVFLQKEQQWRQLIEKEKKQKLEESMQLEEASQLMKAENVKEKAVLEQLEQNLAKQKKRVEKQRQWLETQSQYRLCLEKMIRDTLHQCVVYKEQARLNQAACNALLARLESQKSACDVAEEELARKVKQRKELEASARQQITKRGRHHGHTDVGCCLKPGTAASVESLYNPNTNRDQAEVKGSLHLRSSWRQEQGRGESRHEPPNNSALEKQRQKLQVRDKYALQASGHLLEEEKYGEDVHEFVGQYHSATDGKRHTLQIRDNAALQASGHRLEEEKYEDDADEDEFVGQYHSATDRQRDPLQVRDNHALEASGHLLEEENYEDDADEHEFVGQYHCVFERQRHTLQVRDKNALQASVHILEEEGREDDAHEEYVGQYLEENDEESKIVVAQCIPEAERKTVEATGELDVVLLGYEYQENEADNANREESVGDNCTTHHSSSRNYSDEEDDDARNGYACDDDAYDESNNGDHIFASEDQLSQHFSRSRTTDDHLQDEQRSKTGEPDEVEEEPSKQQSIAEDPDEKLPLARTDKTKDEEQLDELLQEVLTMQERVNEAMIGAIRDDQDEESIKAVGKINLDKWLQKLLLDSSYGKGQGPTEPISFLHGAGCDSSKHVDCPANECRDSSEKEKKPHRKMDRPELVNASARNDVSFATDNDGLGGRGKESKKPDRRTSPWRWVSPAPKRSASVGIESRARRLSPWRRSSKEDKAEERKMLEDFSRLRVGGEKQQMQRGGDTDASTKAREKSASAKLKSRIKALPQGIRERSISTPPAKVRHASRLALSPTHPSTHDAGNSRTGYLAGQMQHRQRDPVVPDTCRSGDRGGEGSRGGVSRKANLLRKSATFGGGNGDVGNETVASSSGRVAFKMGEEEGDARRKGSLFEDLDPQDGLRASLSLAWKRAVKKFELGRPPQSAHLDV</sequence>
<comment type="caution">
    <text evidence="3">The sequence shown here is derived from an EMBL/GenBank/DDBJ whole genome shotgun (WGS) entry which is preliminary data.</text>
</comment>
<dbReference type="EMBL" id="CM035411">
    <property type="protein sequence ID" value="KAH7435672.1"/>
    <property type="molecule type" value="Genomic_DNA"/>
</dbReference>
<dbReference type="AlphaFoldDB" id="A0A8T2UJR3"/>
<feature type="region of interest" description="Disordered" evidence="2">
    <location>
        <begin position="929"/>
        <end position="1155"/>
    </location>
</feature>
<proteinExistence type="predicted"/>
<feature type="compositionally biased region" description="Polar residues" evidence="2">
    <location>
        <begin position="1105"/>
        <end position="1117"/>
    </location>
</feature>
<feature type="compositionally biased region" description="Basic and acidic residues" evidence="2">
    <location>
        <begin position="981"/>
        <end position="992"/>
    </location>
</feature>
<feature type="compositionally biased region" description="Basic and acidic residues" evidence="2">
    <location>
        <begin position="1127"/>
        <end position="1145"/>
    </location>
</feature>
<name>A0A8T2UJR3_CERRI</name>
<feature type="compositionally biased region" description="Basic and acidic residues" evidence="2">
    <location>
        <begin position="511"/>
        <end position="521"/>
    </location>
</feature>
<feature type="compositionally biased region" description="Basic and acidic residues" evidence="2">
    <location>
        <begin position="1054"/>
        <end position="1067"/>
    </location>
</feature>
<protein>
    <submittedName>
        <fullName evidence="3">Uncharacterized protein</fullName>
    </submittedName>
</protein>
<feature type="compositionally biased region" description="Basic and acidic residues" evidence="2">
    <location>
        <begin position="930"/>
        <end position="949"/>
    </location>
</feature>
<dbReference type="Proteomes" id="UP000825935">
    <property type="component" value="Chromosome 6"/>
</dbReference>
<evidence type="ECO:0000256" key="1">
    <source>
        <dbReference type="SAM" id="Coils"/>
    </source>
</evidence>
<keyword evidence="4" id="KW-1185">Reference proteome</keyword>
<feature type="region of interest" description="Disordered" evidence="2">
    <location>
        <begin position="739"/>
        <end position="857"/>
    </location>
</feature>
<dbReference type="OrthoDB" id="608866at2759"/>
<organism evidence="3 4">
    <name type="scientific">Ceratopteris richardii</name>
    <name type="common">Triangle waterfern</name>
    <dbReference type="NCBI Taxonomy" id="49495"/>
    <lineage>
        <taxon>Eukaryota</taxon>
        <taxon>Viridiplantae</taxon>
        <taxon>Streptophyta</taxon>
        <taxon>Embryophyta</taxon>
        <taxon>Tracheophyta</taxon>
        <taxon>Polypodiopsida</taxon>
        <taxon>Polypodiidae</taxon>
        <taxon>Polypodiales</taxon>
        <taxon>Pteridineae</taxon>
        <taxon>Pteridaceae</taxon>
        <taxon>Parkerioideae</taxon>
        <taxon>Ceratopteris</taxon>
    </lineage>
</organism>
<dbReference type="PANTHER" id="PTHR33427">
    <property type="entry name" value="HNH ENDONUCLEASE"/>
    <property type="match status" value="1"/>
</dbReference>
<dbReference type="PANTHER" id="PTHR33427:SF2">
    <property type="entry name" value="TRICHOHYALIN"/>
    <property type="match status" value="1"/>
</dbReference>
<accession>A0A8T2UJR3</accession>
<feature type="compositionally biased region" description="Basic and acidic residues" evidence="2">
    <location>
        <begin position="806"/>
        <end position="822"/>
    </location>
</feature>